<evidence type="ECO:0000313" key="9">
    <source>
        <dbReference type="EMBL" id="RUO72659.1"/>
    </source>
</evidence>
<keyword evidence="3" id="KW-0813">Transport</keyword>
<sequence>MWDYLSSWYQRKFSDPDAITLFLSLLVFFLLITFFGHLLAPILVAVVLAYLLDWPVQRLQATGMSHPVAALVVFSLFITLNVLLILFLVPVIWQQSIALITELPAMVGQVRSLLEHLPERFPGYVSESYINTFMDNLNQRALQLGETIISQSLSRIVGVMALLIYLIVVPLLVFFMLKDKYQLLGHINRTLPSNRRLIAQVSDEMNLQIMNYIRGKALEVVIVGGVTYICFALFDLRYAALLAVLVGLSVLIPYIGAAVVTLPVALVALFQFGWSGMFAYVILAYLIIQALDGNVLVPLLFSEAVSLNPVYIIAAVLIFGGLWGFWGVFFAIPLASLVKAVIRALSSDVPMTTPPTVTDQQSATSDKA</sequence>
<feature type="transmembrane region" description="Helical" evidence="8">
    <location>
        <begin position="20"/>
        <end position="52"/>
    </location>
</feature>
<reference evidence="10" key="1">
    <citation type="journal article" date="2018" name="Front. Microbiol.">
        <title>Genome-Based Analysis Reveals the Taxonomy and Diversity of the Family Idiomarinaceae.</title>
        <authorList>
            <person name="Liu Y."/>
            <person name="Lai Q."/>
            <person name="Shao Z."/>
        </authorList>
    </citation>
    <scope>NUCLEOTIDE SEQUENCE [LARGE SCALE GENOMIC DNA]</scope>
    <source>
        <strain evidence="10">c121</strain>
    </source>
</reference>
<evidence type="ECO:0000256" key="8">
    <source>
        <dbReference type="SAM" id="Phobius"/>
    </source>
</evidence>
<evidence type="ECO:0000256" key="1">
    <source>
        <dbReference type="ARBA" id="ARBA00004651"/>
    </source>
</evidence>
<feature type="transmembrane region" description="Helical" evidence="8">
    <location>
        <begin position="156"/>
        <end position="177"/>
    </location>
</feature>
<keyword evidence="6 8" id="KW-1133">Transmembrane helix</keyword>
<feature type="transmembrane region" description="Helical" evidence="8">
    <location>
        <begin position="240"/>
        <end position="265"/>
    </location>
</feature>
<dbReference type="AlphaFoldDB" id="A0A432Z4B6"/>
<gene>
    <name evidence="9" type="ORF">CWI80_08950</name>
</gene>
<dbReference type="PANTHER" id="PTHR21716:SF53">
    <property type="entry name" value="PERMEASE PERM-RELATED"/>
    <property type="match status" value="1"/>
</dbReference>
<comment type="caution">
    <text evidence="9">The sequence shown here is derived from an EMBL/GenBank/DDBJ whole genome shotgun (WGS) entry which is preliminary data.</text>
</comment>
<evidence type="ECO:0000313" key="10">
    <source>
        <dbReference type="Proteomes" id="UP000287022"/>
    </source>
</evidence>
<dbReference type="Proteomes" id="UP000287022">
    <property type="component" value="Unassembled WGS sequence"/>
</dbReference>
<dbReference type="GO" id="GO:0055085">
    <property type="term" value="P:transmembrane transport"/>
    <property type="evidence" value="ECO:0007669"/>
    <property type="project" value="TreeGrafter"/>
</dbReference>
<keyword evidence="5 8" id="KW-0812">Transmembrane</keyword>
<name>A0A432Z4B6_9GAMM</name>
<comment type="similarity">
    <text evidence="2">Belongs to the autoinducer-2 exporter (AI-2E) (TC 2.A.86) family.</text>
</comment>
<proteinExistence type="inferred from homology"/>
<keyword evidence="10" id="KW-1185">Reference proteome</keyword>
<organism evidence="9 10">
    <name type="scientific">Pseudidiomarina sediminum</name>
    <dbReference type="NCBI Taxonomy" id="431675"/>
    <lineage>
        <taxon>Bacteria</taxon>
        <taxon>Pseudomonadati</taxon>
        <taxon>Pseudomonadota</taxon>
        <taxon>Gammaproteobacteria</taxon>
        <taxon>Alteromonadales</taxon>
        <taxon>Idiomarinaceae</taxon>
        <taxon>Pseudidiomarina</taxon>
    </lineage>
</organism>
<evidence type="ECO:0000256" key="7">
    <source>
        <dbReference type="ARBA" id="ARBA00023136"/>
    </source>
</evidence>
<evidence type="ECO:0000256" key="2">
    <source>
        <dbReference type="ARBA" id="ARBA00009773"/>
    </source>
</evidence>
<keyword evidence="7 8" id="KW-0472">Membrane</keyword>
<keyword evidence="4" id="KW-1003">Cell membrane</keyword>
<evidence type="ECO:0000256" key="3">
    <source>
        <dbReference type="ARBA" id="ARBA00022448"/>
    </source>
</evidence>
<comment type="subcellular location">
    <subcellularLocation>
        <location evidence="1">Cell membrane</location>
        <topology evidence="1">Multi-pass membrane protein</topology>
    </subcellularLocation>
</comment>
<dbReference type="GO" id="GO:0005886">
    <property type="term" value="C:plasma membrane"/>
    <property type="evidence" value="ECO:0007669"/>
    <property type="project" value="UniProtKB-SubCell"/>
</dbReference>
<evidence type="ECO:0000256" key="5">
    <source>
        <dbReference type="ARBA" id="ARBA00022692"/>
    </source>
</evidence>
<dbReference type="PANTHER" id="PTHR21716">
    <property type="entry name" value="TRANSMEMBRANE PROTEIN"/>
    <property type="match status" value="1"/>
</dbReference>
<accession>A0A432Z4B6</accession>
<dbReference type="InterPro" id="IPR002549">
    <property type="entry name" value="AI-2E-like"/>
</dbReference>
<dbReference type="RefSeq" id="WP_051206950.1">
    <property type="nucleotide sequence ID" value="NZ_JAHVIQ010000001.1"/>
</dbReference>
<feature type="transmembrane region" description="Helical" evidence="8">
    <location>
        <begin position="311"/>
        <end position="338"/>
    </location>
</feature>
<feature type="transmembrane region" description="Helical" evidence="8">
    <location>
        <begin position="272"/>
        <end position="291"/>
    </location>
</feature>
<evidence type="ECO:0000256" key="6">
    <source>
        <dbReference type="ARBA" id="ARBA00022989"/>
    </source>
</evidence>
<evidence type="ECO:0000256" key="4">
    <source>
        <dbReference type="ARBA" id="ARBA00022475"/>
    </source>
</evidence>
<protein>
    <submittedName>
        <fullName evidence="9">AI-2E family transporter</fullName>
    </submittedName>
</protein>
<feature type="transmembrane region" description="Helical" evidence="8">
    <location>
        <begin position="68"/>
        <end position="93"/>
    </location>
</feature>
<dbReference type="Pfam" id="PF01594">
    <property type="entry name" value="AI-2E_transport"/>
    <property type="match status" value="1"/>
</dbReference>
<feature type="transmembrane region" description="Helical" evidence="8">
    <location>
        <begin position="217"/>
        <end position="234"/>
    </location>
</feature>
<dbReference type="EMBL" id="PIQE01000002">
    <property type="protein sequence ID" value="RUO72659.1"/>
    <property type="molecule type" value="Genomic_DNA"/>
</dbReference>